<accession>A0AB94IF84</accession>
<keyword evidence="2 6" id="KW-0418">Kinase</keyword>
<evidence type="ECO:0000256" key="2">
    <source>
        <dbReference type="ARBA" id="ARBA00022777"/>
    </source>
</evidence>
<dbReference type="GO" id="GO:0005737">
    <property type="term" value="C:cytoplasm"/>
    <property type="evidence" value="ECO:0007669"/>
    <property type="project" value="UniProtKB-SubCell"/>
</dbReference>
<feature type="binding site" evidence="6">
    <location>
        <position position="158"/>
    </location>
    <ligand>
        <name>NAD(+)</name>
        <dbReference type="ChEBI" id="CHEBI:57540"/>
    </ligand>
</feature>
<evidence type="ECO:0000256" key="1">
    <source>
        <dbReference type="ARBA" id="ARBA00022679"/>
    </source>
</evidence>
<keyword evidence="8" id="KW-1185">Reference proteome</keyword>
<keyword evidence="3 6" id="KW-0521">NADP</keyword>
<keyword evidence="6" id="KW-0547">Nucleotide-binding</keyword>
<dbReference type="EC" id="2.7.1.23" evidence="6"/>
<dbReference type="AlphaFoldDB" id="A0AB94IF84"/>
<name>A0AB94IF84_9GAMM</name>
<proteinExistence type="inferred from homology"/>
<feature type="active site" description="Proton acceptor" evidence="6">
    <location>
        <position position="73"/>
    </location>
</feature>
<feature type="binding site" evidence="6">
    <location>
        <begin position="73"/>
        <end position="74"/>
    </location>
    <ligand>
        <name>NAD(+)</name>
        <dbReference type="ChEBI" id="CHEBI:57540"/>
    </ligand>
</feature>
<feature type="binding site" evidence="6">
    <location>
        <position position="247"/>
    </location>
    <ligand>
        <name>NAD(+)</name>
        <dbReference type="ChEBI" id="CHEBI:57540"/>
    </ligand>
</feature>
<evidence type="ECO:0000256" key="4">
    <source>
        <dbReference type="ARBA" id="ARBA00023027"/>
    </source>
</evidence>
<keyword evidence="6" id="KW-0963">Cytoplasm</keyword>
<feature type="binding site" evidence="6">
    <location>
        <position position="78"/>
    </location>
    <ligand>
        <name>NAD(+)</name>
        <dbReference type="ChEBI" id="CHEBI:57540"/>
    </ligand>
</feature>
<keyword evidence="1 6" id="KW-0808">Transferase</keyword>
<dbReference type="HAMAP" id="MF_00361">
    <property type="entry name" value="NAD_kinase"/>
    <property type="match status" value="1"/>
</dbReference>
<dbReference type="RefSeq" id="WP_024495192.1">
    <property type="nucleotide sequence ID" value="NZ_AWGA01000006.1"/>
</dbReference>
<dbReference type="GO" id="GO:0051287">
    <property type="term" value="F:NAD binding"/>
    <property type="evidence" value="ECO:0007669"/>
    <property type="project" value="UniProtKB-ARBA"/>
</dbReference>
<dbReference type="InterPro" id="IPR017437">
    <property type="entry name" value="ATP-NAD_kinase_PpnK-typ_C"/>
</dbReference>
<comment type="cofactor">
    <cofactor evidence="6">
        <name>a divalent metal cation</name>
        <dbReference type="ChEBI" id="CHEBI:60240"/>
    </cofactor>
</comment>
<gene>
    <name evidence="6 7" type="primary">nadK</name>
    <name evidence="7" type="ORF">O970_00250</name>
</gene>
<evidence type="ECO:0000256" key="5">
    <source>
        <dbReference type="ARBA" id="ARBA00047925"/>
    </source>
</evidence>
<reference evidence="7 8" key="1">
    <citation type="journal article" date="2014" name="Appl. Environ. Microbiol.">
        <title>Genomic features of a bumble bee symbiont reflect its host environment.</title>
        <authorList>
            <person name="Martinson V.G."/>
            <person name="Magoc T."/>
            <person name="Koch H."/>
            <person name="Salzberg S.L."/>
            <person name="Moran N.A."/>
        </authorList>
    </citation>
    <scope>NUCLEOTIDE SEQUENCE [LARGE SCALE GENOMIC DNA]</scope>
    <source>
        <strain evidence="7 8">Bimp</strain>
    </source>
</reference>
<dbReference type="Pfam" id="PF20143">
    <property type="entry name" value="NAD_kinase_C"/>
    <property type="match status" value="1"/>
</dbReference>
<dbReference type="PANTHER" id="PTHR20275">
    <property type="entry name" value="NAD KINASE"/>
    <property type="match status" value="1"/>
</dbReference>
<dbReference type="GO" id="GO:0019674">
    <property type="term" value="P:NAD+ metabolic process"/>
    <property type="evidence" value="ECO:0007669"/>
    <property type="project" value="InterPro"/>
</dbReference>
<feature type="binding site" evidence="6">
    <location>
        <position position="177"/>
    </location>
    <ligand>
        <name>NAD(+)</name>
        <dbReference type="ChEBI" id="CHEBI:57540"/>
    </ligand>
</feature>
<comment type="subcellular location">
    <subcellularLocation>
        <location evidence="6">Cytoplasm</location>
    </subcellularLocation>
</comment>
<keyword evidence="6" id="KW-0067">ATP-binding</keyword>
<organism evidence="7 8">
    <name type="scientific">Candidatus Schmidhempelia bombi str. Bimp</name>
    <dbReference type="NCBI Taxonomy" id="1387197"/>
    <lineage>
        <taxon>Bacteria</taxon>
        <taxon>Pseudomonadati</taxon>
        <taxon>Pseudomonadota</taxon>
        <taxon>Gammaproteobacteria</taxon>
        <taxon>Orbales</taxon>
        <taxon>Orbaceae</taxon>
        <taxon>Candidatus Schmidhempelia</taxon>
    </lineage>
</organism>
<comment type="function">
    <text evidence="6">Involved in the regulation of the intracellular balance of NAD and NADP, and is a key enzyme in the biosynthesis of NADP. Catalyzes specifically the phosphorylation on 2'-hydroxyl of the adenosine moiety of NAD to yield NADP.</text>
</comment>
<dbReference type="GO" id="GO:0046872">
    <property type="term" value="F:metal ion binding"/>
    <property type="evidence" value="ECO:0007669"/>
    <property type="project" value="UniProtKB-UniRule"/>
</dbReference>
<dbReference type="InterPro" id="IPR002504">
    <property type="entry name" value="NADK"/>
</dbReference>
<evidence type="ECO:0000256" key="3">
    <source>
        <dbReference type="ARBA" id="ARBA00022857"/>
    </source>
</evidence>
<comment type="caution">
    <text evidence="7">The sequence shown here is derived from an EMBL/GenBank/DDBJ whole genome shotgun (WGS) entry which is preliminary data.</text>
</comment>
<dbReference type="SUPFAM" id="SSF111331">
    <property type="entry name" value="NAD kinase/diacylglycerol kinase-like"/>
    <property type="match status" value="1"/>
</dbReference>
<feature type="binding site" evidence="6">
    <location>
        <begin position="147"/>
        <end position="148"/>
    </location>
    <ligand>
        <name>NAD(+)</name>
        <dbReference type="ChEBI" id="CHEBI:57540"/>
    </ligand>
</feature>
<dbReference type="Proteomes" id="UP000506160">
    <property type="component" value="Unassembled WGS sequence"/>
</dbReference>
<dbReference type="InterPro" id="IPR017438">
    <property type="entry name" value="ATP-NAD_kinase_N"/>
</dbReference>
<sequence length="292" mass="32233">MQHQVKCIGLVGLPRHHEAIETHRILFEWLTSDGYHVLLEDALAAHLPYDKTYFTSLEKIGIQAQLAIVIGGDGNMLRAAKALSAYPIKIIGINRGNLGFLTDIAPDNAIETIAEVLTGQYITDPRFLLEATVYSKGKPIHQGIAVNEVVIHPTKVAHMVDYQAYINGRSAFSQRADGLIIATPTGSTAYSLSAGGPIIAPELDAFIITPMFPHSLSVRPLVIKSDNEIKLTFPTTNNPLEVTCDSQLSLPVKAKDEVVIKRAPYTFNLIHSREYDYFCNLSCKLGWSQKMY</sequence>
<feature type="binding site" evidence="6">
    <location>
        <begin position="188"/>
        <end position="193"/>
    </location>
    <ligand>
        <name>NAD(+)</name>
        <dbReference type="ChEBI" id="CHEBI:57540"/>
    </ligand>
</feature>
<comment type="similarity">
    <text evidence="6">Belongs to the NAD kinase family.</text>
</comment>
<dbReference type="NCBIfam" id="NF002306">
    <property type="entry name" value="PRK01231.1"/>
    <property type="match status" value="1"/>
</dbReference>
<dbReference type="NCBIfam" id="NF002893">
    <property type="entry name" value="PRK03378.1"/>
    <property type="match status" value="1"/>
</dbReference>
<dbReference type="EMBL" id="AWGA01000006">
    <property type="protein sequence ID" value="TEA28172.1"/>
    <property type="molecule type" value="Genomic_DNA"/>
</dbReference>
<evidence type="ECO:0000313" key="8">
    <source>
        <dbReference type="Proteomes" id="UP000506160"/>
    </source>
</evidence>
<dbReference type="Gene3D" id="3.40.50.10330">
    <property type="entry name" value="Probable inorganic polyphosphate/atp-NAD kinase, domain 1"/>
    <property type="match status" value="1"/>
</dbReference>
<dbReference type="GO" id="GO:0006741">
    <property type="term" value="P:NADP+ biosynthetic process"/>
    <property type="evidence" value="ECO:0007669"/>
    <property type="project" value="UniProtKB-UniRule"/>
</dbReference>
<feature type="binding site" evidence="6">
    <location>
        <position position="175"/>
    </location>
    <ligand>
        <name>NAD(+)</name>
        <dbReference type="ChEBI" id="CHEBI:57540"/>
    </ligand>
</feature>
<dbReference type="PANTHER" id="PTHR20275:SF0">
    <property type="entry name" value="NAD KINASE"/>
    <property type="match status" value="1"/>
</dbReference>
<protein>
    <recommendedName>
        <fullName evidence="6">NAD kinase</fullName>
        <ecNumber evidence="6">2.7.1.23</ecNumber>
    </recommendedName>
    <alternativeName>
        <fullName evidence="6">ATP-dependent NAD kinase</fullName>
    </alternativeName>
</protein>
<dbReference type="GO" id="GO:0005524">
    <property type="term" value="F:ATP binding"/>
    <property type="evidence" value="ECO:0007669"/>
    <property type="project" value="UniProtKB-KW"/>
</dbReference>
<dbReference type="Gene3D" id="2.60.200.30">
    <property type="entry name" value="Probable inorganic polyphosphate/atp-NAD kinase, domain 2"/>
    <property type="match status" value="1"/>
</dbReference>
<dbReference type="GO" id="GO:0003951">
    <property type="term" value="F:NAD+ kinase activity"/>
    <property type="evidence" value="ECO:0007669"/>
    <property type="project" value="UniProtKB-UniRule"/>
</dbReference>
<dbReference type="Pfam" id="PF01513">
    <property type="entry name" value="NAD_kinase"/>
    <property type="match status" value="1"/>
</dbReference>
<evidence type="ECO:0000256" key="6">
    <source>
        <dbReference type="HAMAP-Rule" id="MF_00361"/>
    </source>
</evidence>
<keyword evidence="4 6" id="KW-0520">NAD</keyword>
<dbReference type="InterPro" id="IPR016064">
    <property type="entry name" value="NAD/diacylglycerol_kinase_sf"/>
</dbReference>
<evidence type="ECO:0000313" key="7">
    <source>
        <dbReference type="EMBL" id="TEA28172.1"/>
    </source>
</evidence>
<comment type="catalytic activity">
    <reaction evidence="5 6">
        <text>NAD(+) + ATP = ADP + NADP(+) + H(+)</text>
        <dbReference type="Rhea" id="RHEA:18629"/>
        <dbReference type="ChEBI" id="CHEBI:15378"/>
        <dbReference type="ChEBI" id="CHEBI:30616"/>
        <dbReference type="ChEBI" id="CHEBI:57540"/>
        <dbReference type="ChEBI" id="CHEBI:58349"/>
        <dbReference type="ChEBI" id="CHEBI:456216"/>
        <dbReference type="EC" id="2.7.1.23"/>
    </reaction>
</comment>
<comment type="caution">
    <text evidence="6">Lacks conserved residue(s) required for the propagation of feature annotation.</text>
</comment>